<comment type="caution">
    <text evidence="2">The sequence shown here is derived from an EMBL/GenBank/DDBJ whole genome shotgun (WGS) entry which is preliminary data.</text>
</comment>
<sequence length="586" mass="69948">MIRNIIDLKTINDLLKSRYEFYIPSYQRGYRWNRQQVTDLLTDIWEFYQKNPSIDEFYCLQPIVVKPIQVNNKDKWEVIDGQQRLTTIYIIMSYIKINLLPKVDISFSIEYETRPDSRNFLMNMDPNLKDNNIDYFHIYSAFNFVKEWFESKDDETTAGIGIYEKLRNQTKVIWYQINDNTNAIDIFTRINLGKIPLTNAELIKALFLKKDNFGDHTNIDKIRLKQLEIANEWDRMEYSLQNNDLWFFLNNGDKDYETRIEFIFDMMSQQINKAWSAEKKIKKENNEFHSFLVFSQLFKEEEEKNNHSISPIDSLWLSIKRFYMTFEEWYSDRELYHLVGYIVSSGTAIELIKAATEKMTKIQMREFLKESIRGSFNRNLTIEDLNYETHRRVIKNILLLFNIISIQSNDKSNLRFPFARYKIEKWDIEHIHAVHSEMPNEGKYRIDWLRAVVDEVDDVELVKRIKIIIGNGAVIDDKEFEEIYMDVLKQYGESEDSNDISNLTLLDAATNRSYKNAIFPIKRKTILAKDKAGTFIPLCTKNVFLKYYSEDIEQMTFWGKDDRKDYVHAIIEVLRGYLPEQKRGEQ</sequence>
<dbReference type="EMBL" id="LVJH01000074">
    <property type="protein sequence ID" value="OAB32989.1"/>
    <property type="molecule type" value="Genomic_DNA"/>
</dbReference>
<protein>
    <recommendedName>
        <fullName evidence="1">GmrSD restriction endonucleases N-terminal domain-containing protein</fullName>
    </recommendedName>
</protein>
<feature type="domain" description="GmrSD restriction endonucleases N-terminal" evidence="1">
    <location>
        <begin position="11"/>
        <end position="208"/>
    </location>
</feature>
<dbReference type="OrthoDB" id="9770340at2"/>
<dbReference type="STRING" id="494026.PGLA_26280"/>
<dbReference type="CDD" id="cd16387">
    <property type="entry name" value="ParB_N_Srx"/>
    <property type="match status" value="1"/>
</dbReference>
<dbReference type="RefSeq" id="WP_068538151.1">
    <property type="nucleotide sequence ID" value="NZ_LVJH01000074.1"/>
</dbReference>
<dbReference type="PANTHER" id="PTHR35149:SF1">
    <property type="entry name" value="DUF5655 DOMAIN-CONTAINING PROTEIN"/>
    <property type="match status" value="1"/>
</dbReference>
<accession>A0A168C2J3</accession>
<proteinExistence type="predicted"/>
<evidence type="ECO:0000313" key="3">
    <source>
        <dbReference type="Proteomes" id="UP000076967"/>
    </source>
</evidence>
<keyword evidence="3" id="KW-1185">Reference proteome</keyword>
<dbReference type="PANTHER" id="PTHR35149">
    <property type="entry name" value="SLL5132 PROTEIN"/>
    <property type="match status" value="1"/>
</dbReference>
<dbReference type="Proteomes" id="UP000076967">
    <property type="component" value="Unassembled WGS sequence"/>
</dbReference>
<dbReference type="AlphaFoldDB" id="A0A168C2J3"/>
<reference evidence="2 3" key="1">
    <citation type="submission" date="2016-03" db="EMBL/GenBank/DDBJ databases">
        <title>Draft genome sequence of Paenibacillus glacialis DSM 22343.</title>
        <authorList>
            <person name="Shin S.-K."/>
            <person name="Yi H."/>
        </authorList>
    </citation>
    <scope>NUCLEOTIDE SEQUENCE [LARGE SCALE GENOMIC DNA]</scope>
    <source>
        <strain evidence="2 3">DSM 22343</strain>
    </source>
</reference>
<dbReference type="InterPro" id="IPR004919">
    <property type="entry name" value="GmrSD_N"/>
</dbReference>
<gene>
    <name evidence="2" type="ORF">PGLA_26280</name>
</gene>
<organism evidence="2 3">
    <name type="scientific">Paenibacillus glacialis</name>
    <dbReference type="NCBI Taxonomy" id="494026"/>
    <lineage>
        <taxon>Bacteria</taxon>
        <taxon>Bacillati</taxon>
        <taxon>Bacillota</taxon>
        <taxon>Bacilli</taxon>
        <taxon>Bacillales</taxon>
        <taxon>Paenibacillaceae</taxon>
        <taxon>Paenibacillus</taxon>
    </lineage>
</organism>
<evidence type="ECO:0000313" key="2">
    <source>
        <dbReference type="EMBL" id="OAB32989.1"/>
    </source>
</evidence>
<evidence type="ECO:0000259" key="1">
    <source>
        <dbReference type="Pfam" id="PF03235"/>
    </source>
</evidence>
<dbReference type="Pfam" id="PF03235">
    <property type="entry name" value="GmrSD_N"/>
    <property type="match status" value="1"/>
</dbReference>
<name>A0A168C2J3_9BACL</name>